<dbReference type="Proteomes" id="UP001239111">
    <property type="component" value="Chromosome 2"/>
</dbReference>
<dbReference type="EMBL" id="CM056742">
    <property type="protein sequence ID" value="KAJ8679014.1"/>
    <property type="molecule type" value="Genomic_DNA"/>
</dbReference>
<keyword evidence="2" id="KW-1185">Reference proteome</keyword>
<gene>
    <name evidence="1" type="ORF">QAD02_014801</name>
</gene>
<sequence>MESDNSRSIRGSRTGLLSCTAGIRESRKFFGLAHLTQLPDDDEESLEVLLKLTWTYYGVSALFNFIVNDEVQCKRYAKKLREEVASTLTQEDVSYDAKIGELYSNDTRESQCHIIKVEVTAQATGRQKRYIYLGYLLQWGPEVSNPPPEGSTRLPLLLCRGNVGATRVVHSVLGMMFDCTVVALPLDPEDLCWLLGIMLSPSAGLPKPKDEVAILDYFVPGLPKNNTVSVSFNVRDLVNLWKSLLKKKDEVDLEDVEKFYGVLRKQIRKMCNLQLGLCTLFRITLPSLVISNRQMKITKLGTVSTILTFLNEKAVDALHFNTSPTTFRDNNSNNNL</sequence>
<protein>
    <submittedName>
        <fullName evidence="1">Uncharacterized protein</fullName>
    </submittedName>
</protein>
<proteinExistence type="predicted"/>
<evidence type="ECO:0000313" key="2">
    <source>
        <dbReference type="Proteomes" id="UP001239111"/>
    </source>
</evidence>
<evidence type="ECO:0000313" key="1">
    <source>
        <dbReference type="EMBL" id="KAJ8679014.1"/>
    </source>
</evidence>
<comment type="caution">
    <text evidence="1">The sequence shown here is derived from an EMBL/GenBank/DDBJ whole genome shotgun (WGS) entry which is preliminary data.</text>
</comment>
<organism evidence="1 2">
    <name type="scientific">Eretmocerus hayati</name>
    <dbReference type="NCBI Taxonomy" id="131215"/>
    <lineage>
        <taxon>Eukaryota</taxon>
        <taxon>Metazoa</taxon>
        <taxon>Ecdysozoa</taxon>
        <taxon>Arthropoda</taxon>
        <taxon>Hexapoda</taxon>
        <taxon>Insecta</taxon>
        <taxon>Pterygota</taxon>
        <taxon>Neoptera</taxon>
        <taxon>Endopterygota</taxon>
        <taxon>Hymenoptera</taxon>
        <taxon>Apocrita</taxon>
        <taxon>Proctotrupomorpha</taxon>
        <taxon>Chalcidoidea</taxon>
        <taxon>Aphelinidae</taxon>
        <taxon>Aphelininae</taxon>
        <taxon>Eretmocerus</taxon>
    </lineage>
</organism>
<reference evidence="1" key="1">
    <citation type="submission" date="2023-04" db="EMBL/GenBank/DDBJ databases">
        <title>A chromosome-level genome assembly of the parasitoid wasp Eretmocerus hayati.</title>
        <authorList>
            <person name="Zhong Y."/>
            <person name="Liu S."/>
            <person name="Liu Y."/>
        </authorList>
    </citation>
    <scope>NUCLEOTIDE SEQUENCE</scope>
    <source>
        <strain evidence="1">ZJU_SS_LIU_2023</strain>
    </source>
</reference>
<accession>A0ACC2P604</accession>
<name>A0ACC2P604_9HYME</name>